<dbReference type="AlphaFoldDB" id="A0A9W9I784"/>
<dbReference type="InterPro" id="IPR051209">
    <property type="entry name" value="FAD-bind_Monooxygenase_sf"/>
</dbReference>
<protein>
    <recommendedName>
        <fullName evidence="6">L-ornithine N(5)-monooxygenase</fullName>
        <ecNumber evidence="5">1.14.13.196</ecNumber>
    </recommendedName>
    <alternativeName>
        <fullName evidence="11">L-ornithine N(5)-oxygenase</fullName>
    </alternativeName>
</protein>
<name>A0A9W9I784_9EURO</name>
<comment type="cofactor">
    <cofactor evidence="1">
        <name>FAD</name>
        <dbReference type="ChEBI" id="CHEBI:57692"/>
    </cofactor>
</comment>
<evidence type="ECO:0000256" key="2">
    <source>
        <dbReference type="ARBA" id="ARBA00004924"/>
    </source>
</evidence>
<organism evidence="15 16">
    <name type="scientific">Penicillium canariense</name>
    <dbReference type="NCBI Taxonomy" id="189055"/>
    <lineage>
        <taxon>Eukaryota</taxon>
        <taxon>Fungi</taxon>
        <taxon>Dikarya</taxon>
        <taxon>Ascomycota</taxon>
        <taxon>Pezizomycotina</taxon>
        <taxon>Eurotiomycetes</taxon>
        <taxon>Eurotiomycetidae</taxon>
        <taxon>Eurotiales</taxon>
        <taxon>Aspergillaceae</taxon>
        <taxon>Penicillium</taxon>
    </lineage>
</organism>
<evidence type="ECO:0000256" key="13">
    <source>
        <dbReference type="ARBA" id="ARBA00049248"/>
    </source>
</evidence>
<feature type="region of interest" description="Disordered" evidence="14">
    <location>
        <begin position="1"/>
        <end position="26"/>
    </location>
</feature>
<evidence type="ECO:0000256" key="6">
    <source>
        <dbReference type="ARBA" id="ARBA00018612"/>
    </source>
</evidence>
<sequence length="566" mass="64554">MKRLSRAFSGTPKPIPSKQDEVPAQRTKKIVEERSVDQGRPLRVIVIGAGISGIIACIRFVQRIPNLDLCIYDKNADIGGTWFENRYPGCACDIPAHTYQATFEPNKEWSSFYATSPEIHRYWKRIVDKYGCMKYIKLKQRVDEATWDDQNSKWHIQIHDVDSGSTYRDQANILIQATGALNNWKWPSIAGLHDFKGKLLHSASWDEDYDYSNQRVAVIGNGSSGIQIVPGMLPKVAHIDHYMRSRTWVSPTFAREYIDKRGKGLENYIFTPEEIEIFKNDHQVYQNFRKEVELELQSVHGATLIGHPKQIGAHEEFIENMKRRLANKPELVDELLPSFPPPADASPQCDIVKVDATGIHTADGQHREVDAIVCATGFDTTHTPRFTIKGRDGLTLAERWKKTPETYISVATDGFPNYFICLGPNAGLGEGNLLVLIEKELDYFTECVRKMQRDNIRALAVKGDAVRRFTQYCDEYFAGTVFSSKCRSWYKGGAEDGRIVALWPGSSLHAMKVFANPRWEDFDYQYVNDNPTGWFGDGWTENEKLDKINVDYLDDDQIDFPRPVHA</sequence>
<dbReference type="PANTHER" id="PTHR42877">
    <property type="entry name" value="L-ORNITHINE N(5)-MONOOXYGENASE-RELATED"/>
    <property type="match status" value="1"/>
</dbReference>
<evidence type="ECO:0000313" key="15">
    <source>
        <dbReference type="EMBL" id="KAJ5166262.1"/>
    </source>
</evidence>
<keyword evidence="8" id="KW-0274">FAD</keyword>
<dbReference type="Pfam" id="PF13450">
    <property type="entry name" value="NAD_binding_8"/>
    <property type="match status" value="1"/>
</dbReference>
<dbReference type="PANTHER" id="PTHR42877:SF7">
    <property type="entry name" value="FLAVIN-BINDING MONOOXYGENASE-RELATED"/>
    <property type="match status" value="1"/>
</dbReference>
<comment type="similarity">
    <text evidence="3">Belongs to the lysine N(6)-hydroxylase/L-ornithine N(5)-oxygenase family.</text>
</comment>
<keyword evidence="16" id="KW-1185">Reference proteome</keyword>
<evidence type="ECO:0000256" key="12">
    <source>
        <dbReference type="ARBA" id="ARBA00047598"/>
    </source>
</evidence>
<dbReference type="OrthoDB" id="74360at2759"/>
<dbReference type="SUPFAM" id="SSF51905">
    <property type="entry name" value="FAD/NAD(P)-binding domain"/>
    <property type="match status" value="2"/>
</dbReference>
<evidence type="ECO:0000256" key="4">
    <source>
        <dbReference type="ARBA" id="ARBA00010139"/>
    </source>
</evidence>
<comment type="catalytic activity">
    <reaction evidence="12">
        <text>L-ornithine + NADPH + O2 = N(5)-hydroxy-L-ornithine + NADP(+) + H2O</text>
        <dbReference type="Rhea" id="RHEA:41508"/>
        <dbReference type="ChEBI" id="CHEBI:15377"/>
        <dbReference type="ChEBI" id="CHEBI:15379"/>
        <dbReference type="ChEBI" id="CHEBI:46911"/>
        <dbReference type="ChEBI" id="CHEBI:57783"/>
        <dbReference type="ChEBI" id="CHEBI:58349"/>
        <dbReference type="ChEBI" id="CHEBI:78275"/>
        <dbReference type="EC" id="1.14.13.196"/>
    </reaction>
</comment>
<comment type="caution">
    <text evidence="15">The sequence shown here is derived from an EMBL/GenBank/DDBJ whole genome shotgun (WGS) entry which is preliminary data.</text>
</comment>
<dbReference type="Pfam" id="PF13434">
    <property type="entry name" value="Lys_Orn_oxgnase"/>
    <property type="match status" value="1"/>
</dbReference>
<dbReference type="Proteomes" id="UP001149163">
    <property type="component" value="Unassembled WGS sequence"/>
</dbReference>
<evidence type="ECO:0000256" key="10">
    <source>
        <dbReference type="ARBA" id="ARBA00023002"/>
    </source>
</evidence>
<gene>
    <name evidence="15" type="ORF">N7482_005043</name>
</gene>
<comment type="catalytic activity">
    <reaction evidence="13">
        <text>L-ornithine + NADH + O2 = N(5)-hydroxy-L-ornithine + NAD(+) + H2O</text>
        <dbReference type="Rhea" id="RHEA:41512"/>
        <dbReference type="ChEBI" id="CHEBI:15377"/>
        <dbReference type="ChEBI" id="CHEBI:15379"/>
        <dbReference type="ChEBI" id="CHEBI:46911"/>
        <dbReference type="ChEBI" id="CHEBI:57540"/>
        <dbReference type="ChEBI" id="CHEBI:57945"/>
        <dbReference type="ChEBI" id="CHEBI:78275"/>
        <dbReference type="EC" id="1.14.13.196"/>
    </reaction>
</comment>
<evidence type="ECO:0000256" key="7">
    <source>
        <dbReference type="ARBA" id="ARBA00022630"/>
    </source>
</evidence>
<proteinExistence type="inferred from homology"/>
<dbReference type="GeneID" id="81426344"/>
<evidence type="ECO:0000256" key="5">
    <source>
        <dbReference type="ARBA" id="ARBA00012881"/>
    </source>
</evidence>
<dbReference type="EMBL" id="JAPQKN010000003">
    <property type="protein sequence ID" value="KAJ5166262.1"/>
    <property type="molecule type" value="Genomic_DNA"/>
</dbReference>
<dbReference type="InterPro" id="IPR025700">
    <property type="entry name" value="Lys/Orn_oxygenase"/>
</dbReference>
<dbReference type="RefSeq" id="XP_056542723.1">
    <property type="nucleotide sequence ID" value="XM_056687168.1"/>
</dbReference>
<evidence type="ECO:0000256" key="8">
    <source>
        <dbReference type="ARBA" id="ARBA00022827"/>
    </source>
</evidence>
<dbReference type="EC" id="1.14.13.196" evidence="5"/>
<reference evidence="15" key="2">
    <citation type="journal article" date="2023" name="IMA Fungus">
        <title>Comparative genomic study of the Penicillium genus elucidates a diverse pangenome and 15 lateral gene transfer events.</title>
        <authorList>
            <person name="Petersen C."/>
            <person name="Sorensen T."/>
            <person name="Nielsen M.R."/>
            <person name="Sondergaard T.E."/>
            <person name="Sorensen J.L."/>
            <person name="Fitzpatrick D.A."/>
            <person name="Frisvad J.C."/>
            <person name="Nielsen K.L."/>
        </authorList>
    </citation>
    <scope>NUCLEOTIDE SEQUENCE</scope>
    <source>
        <strain evidence="15">IBT 26290</strain>
    </source>
</reference>
<evidence type="ECO:0000256" key="9">
    <source>
        <dbReference type="ARBA" id="ARBA00022857"/>
    </source>
</evidence>
<evidence type="ECO:0000256" key="1">
    <source>
        <dbReference type="ARBA" id="ARBA00001974"/>
    </source>
</evidence>
<keyword evidence="7" id="KW-0285">Flavoprotein</keyword>
<dbReference type="Gene3D" id="3.50.50.60">
    <property type="entry name" value="FAD/NAD(P)-binding domain"/>
    <property type="match status" value="2"/>
</dbReference>
<comment type="similarity">
    <text evidence="4">Belongs to the FAD-binding monooxygenase family.</text>
</comment>
<evidence type="ECO:0000313" key="16">
    <source>
        <dbReference type="Proteomes" id="UP001149163"/>
    </source>
</evidence>
<evidence type="ECO:0000256" key="14">
    <source>
        <dbReference type="SAM" id="MobiDB-lite"/>
    </source>
</evidence>
<keyword evidence="9" id="KW-0521">NADP</keyword>
<accession>A0A9W9I784</accession>
<reference evidence="15" key="1">
    <citation type="submission" date="2022-11" db="EMBL/GenBank/DDBJ databases">
        <authorList>
            <person name="Petersen C."/>
        </authorList>
    </citation>
    <scope>NUCLEOTIDE SEQUENCE</scope>
    <source>
        <strain evidence="15">IBT 26290</strain>
    </source>
</reference>
<comment type="pathway">
    <text evidence="2">Siderophore biosynthesis.</text>
</comment>
<evidence type="ECO:0000256" key="3">
    <source>
        <dbReference type="ARBA" id="ARBA00007588"/>
    </source>
</evidence>
<dbReference type="GO" id="GO:0016491">
    <property type="term" value="F:oxidoreductase activity"/>
    <property type="evidence" value="ECO:0007669"/>
    <property type="project" value="UniProtKB-KW"/>
</dbReference>
<evidence type="ECO:0000256" key="11">
    <source>
        <dbReference type="ARBA" id="ARBA00030351"/>
    </source>
</evidence>
<keyword evidence="10" id="KW-0560">Oxidoreductase</keyword>
<dbReference type="InterPro" id="IPR036188">
    <property type="entry name" value="FAD/NAD-bd_sf"/>
</dbReference>